<organism evidence="4 5">
    <name type="scientific">Enemella evansiae</name>
    <dbReference type="NCBI Taxonomy" id="2016499"/>
    <lineage>
        <taxon>Bacteria</taxon>
        <taxon>Bacillati</taxon>
        <taxon>Actinomycetota</taxon>
        <taxon>Actinomycetes</taxon>
        <taxon>Propionibacteriales</taxon>
        <taxon>Propionibacteriaceae</taxon>
        <taxon>Enemella</taxon>
    </lineage>
</organism>
<dbReference type="Proteomes" id="UP000215896">
    <property type="component" value="Unassembled WGS sequence"/>
</dbReference>
<dbReference type="PANTHER" id="PTHR30146:SF138">
    <property type="entry name" value="TRANSCRIPTIONAL REGULATORY PROTEIN"/>
    <property type="match status" value="1"/>
</dbReference>
<dbReference type="AlphaFoldDB" id="A0A255GNQ4"/>
<evidence type="ECO:0000256" key="2">
    <source>
        <dbReference type="ARBA" id="ARBA00023125"/>
    </source>
</evidence>
<dbReference type="Gene3D" id="1.10.260.40">
    <property type="entry name" value="lambda repressor-like DNA-binding domains"/>
    <property type="match status" value="1"/>
</dbReference>
<name>A0A255GNQ4_9ACTN</name>
<accession>A0A4R6LP26</accession>
<dbReference type="InterPro" id="IPR000843">
    <property type="entry name" value="HTH_LacI"/>
</dbReference>
<dbReference type="SMART" id="SM00354">
    <property type="entry name" value="HTH_LACI"/>
    <property type="match status" value="1"/>
</dbReference>
<keyword evidence="3" id="KW-0804">Transcription</keyword>
<keyword evidence="5" id="KW-1185">Reference proteome</keyword>
<dbReference type="Gene3D" id="3.40.50.2300">
    <property type="match status" value="2"/>
</dbReference>
<dbReference type="GO" id="GO:0000976">
    <property type="term" value="F:transcription cis-regulatory region binding"/>
    <property type="evidence" value="ECO:0007669"/>
    <property type="project" value="TreeGrafter"/>
</dbReference>
<dbReference type="Pfam" id="PF13377">
    <property type="entry name" value="Peripla_BP_3"/>
    <property type="match status" value="1"/>
</dbReference>
<keyword evidence="1" id="KW-0805">Transcription regulation</keyword>
<dbReference type="EMBL" id="NMVO01000006">
    <property type="protein sequence ID" value="OYO16033.1"/>
    <property type="molecule type" value="Genomic_DNA"/>
</dbReference>
<evidence type="ECO:0000313" key="4">
    <source>
        <dbReference type="EMBL" id="OYO16033.1"/>
    </source>
</evidence>
<protein>
    <submittedName>
        <fullName evidence="4">Transcriptional regulator,sugar-binding protein</fullName>
    </submittedName>
</protein>
<dbReference type="OrthoDB" id="189006at2"/>
<dbReference type="PROSITE" id="PS50932">
    <property type="entry name" value="HTH_LACI_2"/>
    <property type="match status" value="1"/>
</dbReference>
<evidence type="ECO:0000256" key="3">
    <source>
        <dbReference type="ARBA" id="ARBA00023163"/>
    </source>
</evidence>
<dbReference type="SUPFAM" id="SSF47413">
    <property type="entry name" value="lambda repressor-like DNA-binding domains"/>
    <property type="match status" value="1"/>
</dbReference>
<gene>
    <name evidence="4" type="ORF">CGZ94_05730</name>
</gene>
<dbReference type="CDD" id="cd01392">
    <property type="entry name" value="HTH_LacI"/>
    <property type="match status" value="1"/>
</dbReference>
<dbReference type="GO" id="GO:0003700">
    <property type="term" value="F:DNA-binding transcription factor activity"/>
    <property type="evidence" value="ECO:0007669"/>
    <property type="project" value="TreeGrafter"/>
</dbReference>
<dbReference type="InterPro" id="IPR028082">
    <property type="entry name" value="Peripla_BP_I"/>
</dbReference>
<evidence type="ECO:0000313" key="5">
    <source>
        <dbReference type="Proteomes" id="UP000215896"/>
    </source>
</evidence>
<reference evidence="4 5" key="1">
    <citation type="submission" date="2017-07" db="EMBL/GenBank/DDBJ databases">
        <title>Draft whole genome sequences of clinical Proprionibacteriaceae strains.</title>
        <authorList>
            <person name="Bernier A.-M."/>
            <person name="Bernard K."/>
            <person name="Domingo M.-C."/>
        </authorList>
    </citation>
    <scope>NUCLEOTIDE SEQUENCE [LARGE SCALE GENOMIC DNA]</scope>
    <source>
        <strain evidence="4 5">NML 030167</strain>
    </source>
</reference>
<dbReference type="PANTHER" id="PTHR30146">
    <property type="entry name" value="LACI-RELATED TRANSCRIPTIONAL REPRESSOR"/>
    <property type="match status" value="1"/>
</dbReference>
<dbReference type="InterPro" id="IPR010982">
    <property type="entry name" value="Lambda_DNA-bd_dom_sf"/>
</dbReference>
<dbReference type="Pfam" id="PF00356">
    <property type="entry name" value="LacI"/>
    <property type="match status" value="1"/>
</dbReference>
<sequence length="358" mass="37475">MPTGRQPTAHPRPTLRDVAERAGVAASTASLAFSERGSVAPATVRRVREAAAELGYLGPDPLAASLRQGRSGIVGAFAESRLAYAFRDPCAAAMLEGLSQVLYEMQAGLLLIHDPGDGPLRAAAQPMDAAVFLFCGEETNPLVAGLEARGVPIIGTGAPLGESVRHVRIDERGASARITRLLLELGHRPDRLAHLMMPLTRHSPTELTTLTGAAESAYPDTRERALGFADVAGWDVPAAQTSESDVEQGRLAAGLLLDADQPPTAIVAQSDLLAVGAIQAATDRGLRVPEDLSVTGFDGVALPWFPHRLTTIDQHAVAKGRATGEMLRAVLNGESPPDRMLPVDLRIGDTTAAPAGAA</sequence>
<keyword evidence="2" id="KW-0238">DNA-binding</keyword>
<accession>A0A255GNQ4</accession>
<dbReference type="InterPro" id="IPR046335">
    <property type="entry name" value="LacI/GalR-like_sensor"/>
</dbReference>
<proteinExistence type="predicted"/>
<evidence type="ECO:0000256" key="1">
    <source>
        <dbReference type="ARBA" id="ARBA00023015"/>
    </source>
</evidence>
<dbReference type="CDD" id="cd06279">
    <property type="entry name" value="PBP1_LacI-like"/>
    <property type="match status" value="1"/>
</dbReference>
<dbReference type="SUPFAM" id="SSF53822">
    <property type="entry name" value="Periplasmic binding protein-like I"/>
    <property type="match status" value="1"/>
</dbReference>
<dbReference type="RefSeq" id="WP_094405062.1">
    <property type="nucleotide sequence ID" value="NZ_NMVO01000006.1"/>
</dbReference>
<comment type="caution">
    <text evidence="4">The sequence shown here is derived from an EMBL/GenBank/DDBJ whole genome shotgun (WGS) entry which is preliminary data.</text>
</comment>